<feature type="domain" description="CoA carboxyltransferase N-terminal" evidence="1">
    <location>
        <begin position="1"/>
        <end position="225"/>
    </location>
</feature>
<name>A0A2P8I216_SACCR</name>
<dbReference type="PROSITE" id="PS50989">
    <property type="entry name" value="COA_CT_CTER"/>
    <property type="match status" value="1"/>
</dbReference>
<reference evidence="3 4" key="1">
    <citation type="submission" date="2018-03" db="EMBL/GenBank/DDBJ databases">
        <title>Genomic Encyclopedia of Type Strains, Phase III (KMG-III): the genomes of soil and plant-associated and newly described type strains.</title>
        <authorList>
            <person name="Whitman W."/>
        </authorList>
    </citation>
    <scope>NUCLEOTIDE SEQUENCE [LARGE SCALE GENOMIC DNA]</scope>
    <source>
        <strain evidence="3 4">CGMCC 4.7097</strain>
    </source>
</reference>
<dbReference type="PANTHER" id="PTHR43842">
    <property type="entry name" value="PROPIONYL-COA CARBOXYLASE BETA CHAIN"/>
    <property type="match status" value="1"/>
</dbReference>
<dbReference type="Pfam" id="PF01039">
    <property type="entry name" value="Carboxyl_trans"/>
    <property type="match status" value="1"/>
</dbReference>
<dbReference type="OrthoDB" id="4894066at2"/>
<dbReference type="InterPro" id="IPR011763">
    <property type="entry name" value="COA_CT_C"/>
</dbReference>
<proteinExistence type="predicted"/>
<dbReference type="GO" id="GO:0009317">
    <property type="term" value="C:acetyl-CoA carboxylase complex"/>
    <property type="evidence" value="ECO:0007669"/>
    <property type="project" value="TreeGrafter"/>
</dbReference>
<dbReference type="PROSITE" id="PS50980">
    <property type="entry name" value="COA_CT_NTER"/>
    <property type="match status" value="1"/>
</dbReference>
<sequence length="481" mass="50163">MTPTSSSNAPVVQSDPRRPQLRLARLLDDGSVVRLHDDDELAVVAVRGRIGGADVFAFCTDAGKKGGALGLAECLRIARTVDAAAAEGWPVIGLWHSGGARLTDGVEAMHGMAQVFAAIVRASGKVPQLSVVLGPAAGGAAYGPALTDLVITAPDARIFITGPDVVRGVTGEVISMEDLGGPDAHARKSGVNHVAAVSEADAYARVHHLLGLLTRRGSFDPSAPGHPGNPGALLPLSPQRAYDVHPVIRSILDRGGESFQELQAKWAPNIVVGLGRLGGATVGTVANNPLRKGGCLDSLSAEKAARFVRMCDALAIPLLVLVDVPGFLPGVGQEWGGVVRRGAKLLYAFAEASVPRVTLVMRKSYGGAYIAMNCRALGATEVFAWPQAEVAVMGPEAAVEVLHRKRLAAADVTGRAALRTELVEEQRRTAGGVARALELGVIDEVIDPAHTRARLIAAFAATWRPAFDPARSEAAHGNIPL</sequence>
<dbReference type="EMBL" id="PYAX01000013">
    <property type="protein sequence ID" value="PSL52514.1"/>
    <property type="molecule type" value="Genomic_DNA"/>
</dbReference>
<dbReference type="GO" id="GO:0004658">
    <property type="term" value="F:propionyl-CoA carboxylase activity"/>
    <property type="evidence" value="ECO:0007669"/>
    <property type="project" value="TreeGrafter"/>
</dbReference>
<evidence type="ECO:0000259" key="2">
    <source>
        <dbReference type="PROSITE" id="PS50989"/>
    </source>
</evidence>
<dbReference type="Proteomes" id="UP000241118">
    <property type="component" value="Unassembled WGS sequence"/>
</dbReference>
<keyword evidence="3" id="KW-0808">Transferase</keyword>
<dbReference type="InterPro" id="IPR029045">
    <property type="entry name" value="ClpP/crotonase-like_dom_sf"/>
</dbReference>
<dbReference type="PANTHER" id="PTHR43842:SF2">
    <property type="entry name" value="PROPIONYL-COA CARBOXYLASE BETA CHAIN, MITOCHONDRIAL"/>
    <property type="match status" value="1"/>
</dbReference>
<dbReference type="InterPro" id="IPR051047">
    <property type="entry name" value="AccD/PCCB"/>
</dbReference>
<evidence type="ECO:0000313" key="3">
    <source>
        <dbReference type="EMBL" id="PSL52514.1"/>
    </source>
</evidence>
<dbReference type="InterPro" id="IPR011762">
    <property type="entry name" value="COA_CT_N"/>
</dbReference>
<feature type="domain" description="CoA carboxyltransferase C-terminal" evidence="2">
    <location>
        <begin position="226"/>
        <end position="481"/>
    </location>
</feature>
<protein>
    <submittedName>
        <fullName evidence="3">Acetyl-CoA/propionyl-CoA carboxylase carboxyl transferase subunit</fullName>
    </submittedName>
</protein>
<accession>A0A2P8I216</accession>
<organism evidence="3 4">
    <name type="scientific">Saccharothrix carnea</name>
    <dbReference type="NCBI Taxonomy" id="1280637"/>
    <lineage>
        <taxon>Bacteria</taxon>
        <taxon>Bacillati</taxon>
        <taxon>Actinomycetota</taxon>
        <taxon>Actinomycetes</taxon>
        <taxon>Pseudonocardiales</taxon>
        <taxon>Pseudonocardiaceae</taxon>
        <taxon>Saccharothrix</taxon>
    </lineage>
</organism>
<dbReference type="Gene3D" id="3.90.226.10">
    <property type="entry name" value="2-enoyl-CoA Hydratase, Chain A, domain 1"/>
    <property type="match status" value="2"/>
</dbReference>
<dbReference type="RefSeq" id="WP_106619041.1">
    <property type="nucleotide sequence ID" value="NZ_PYAX01000013.1"/>
</dbReference>
<evidence type="ECO:0000259" key="1">
    <source>
        <dbReference type="PROSITE" id="PS50980"/>
    </source>
</evidence>
<evidence type="ECO:0000313" key="4">
    <source>
        <dbReference type="Proteomes" id="UP000241118"/>
    </source>
</evidence>
<dbReference type="InterPro" id="IPR034733">
    <property type="entry name" value="AcCoA_carboxyl_beta"/>
</dbReference>
<gene>
    <name evidence="3" type="ORF">B0I31_113187</name>
</gene>
<dbReference type="AlphaFoldDB" id="A0A2P8I216"/>
<dbReference type="SUPFAM" id="SSF52096">
    <property type="entry name" value="ClpP/crotonase"/>
    <property type="match status" value="2"/>
</dbReference>
<keyword evidence="4" id="KW-1185">Reference proteome</keyword>
<comment type="caution">
    <text evidence="3">The sequence shown here is derived from an EMBL/GenBank/DDBJ whole genome shotgun (WGS) entry which is preliminary data.</text>
</comment>
<dbReference type="GO" id="GO:0016740">
    <property type="term" value="F:transferase activity"/>
    <property type="evidence" value="ECO:0007669"/>
    <property type="project" value="UniProtKB-KW"/>
</dbReference>